<dbReference type="SUPFAM" id="SSF52972">
    <property type="entry name" value="ITPase-like"/>
    <property type="match status" value="1"/>
</dbReference>
<dbReference type="Pfam" id="PF02545">
    <property type="entry name" value="Maf"/>
    <property type="match status" value="1"/>
</dbReference>
<evidence type="ECO:0000313" key="6">
    <source>
        <dbReference type="Proteomes" id="UP001553161"/>
    </source>
</evidence>
<dbReference type="EC" id="3.6.1.9" evidence="4"/>
<keyword evidence="2 4" id="KW-0378">Hydrolase</keyword>
<comment type="function">
    <text evidence="4">Nucleoside triphosphate pyrophosphatase. May have a dual role in cell division arrest and in preventing the incorporation of modified nucleotides into cellular nucleic acids.</text>
</comment>
<dbReference type="PANTHER" id="PTHR43213:SF5">
    <property type="entry name" value="BIFUNCTIONAL DTTP_UTP PYROPHOSPHATASE_METHYLTRANSFERASE PROTEIN-RELATED"/>
    <property type="match status" value="1"/>
</dbReference>
<keyword evidence="3 4" id="KW-0546">Nucleotide metabolism</keyword>
<dbReference type="NCBIfam" id="TIGR00172">
    <property type="entry name" value="maf"/>
    <property type="match status" value="1"/>
</dbReference>
<dbReference type="HAMAP" id="MF_00528">
    <property type="entry name" value="Maf"/>
    <property type="match status" value="1"/>
</dbReference>
<dbReference type="PIRSF" id="PIRSF006305">
    <property type="entry name" value="Maf"/>
    <property type="match status" value="1"/>
</dbReference>
<evidence type="ECO:0000256" key="4">
    <source>
        <dbReference type="HAMAP-Rule" id="MF_00528"/>
    </source>
</evidence>
<dbReference type="InterPro" id="IPR029001">
    <property type="entry name" value="ITPase-like_fam"/>
</dbReference>
<evidence type="ECO:0000256" key="1">
    <source>
        <dbReference type="ARBA" id="ARBA00001968"/>
    </source>
</evidence>
<name>A0ABV3L9N9_9RHOB</name>
<comment type="caution">
    <text evidence="5">The sequence shown here is derived from an EMBL/GenBank/DDBJ whole genome shotgun (WGS) entry which is preliminary data.</text>
</comment>
<dbReference type="Proteomes" id="UP001553161">
    <property type="component" value="Unassembled WGS sequence"/>
</dbReference>
<dbReference type="PANTHER" id="PTHR43213">
    <property type="entry name" value="BIFUNCTIONAL DTTP/UTP PYROPHOSPHATASE/METHYLTRANSFERASE PROTEIN-RELATED"/>
    <property type="match status" value="1"/>
</dbReference>
<accession>A0ABV3L9N9</accession>
<protein>
    <recommendedName>
        <fullName evidence="4">Nucleoside triphosphate pyrophosphatase</fullName>
        <ecNumber evidence="4">3.6.1.9</ecNumber>
    </recommendedName>
    <alternativeName>
        <fullName evidence="4">Nucleotide pyrophosphatase</fullName>
        <shortName evidence="4">Nucleotide PPase</shortName>
    </alternativeName>
</protein>
<comment type="catalytic activity">
    <reaction evidence="4">
        <text>a ribonucleoside 5'-triphosphate + H2O = a ribonucleoside 5'-phosphate + diphosphate + H(+)</text>
        <dbReference type="Rhea" id="RHEA:23996"/>
        <dbReference type="ChEBI" id="CHEBI:15377"/>
        <dbReference type="ChEBI" id="CHEBI:15378"/>
        <dbReference type="ChEBI" id="CHEBI:33019"/>
        <dbReference type="ChEBI" id="CHEBI:58043"/>
        <dbReference type="ChEBI" id="CHEBI:61557"/>
        <dbReference type="EC" id="3.6.1.9"/>
    </reaction>
</comment>
<comment type="subcellular location">
    <subcellularLocation>
        <location evidence="4">Cytoplasm</location>
    </subcellularLocation>
</comment>
<comment type="similarity">
    <text evidence="4">Belongs to the Maf family.</text>
</comment>
<gene>
    <name evidence="5" type="ORF">AB0T83_15615</name>
</gene>
<proteinExistence type="inferred from homology"/>
<comment type="caution">
    <text evidence="4">Lacks conserved residue(s) required for the propagation of feature annotation.</text>
</comment>
<dbReference type="RefSeq" id="WP_366194156.1">
    <property type="nucleotide sequence ID" value="NZ_JBFBVU010000024.1"/>
</dbReference>
<dbReference type="Gene3D" id="3.90.950.10">
    <property type="match status" value="1"/>
</dbReference>
<evidence type="ECO:0000313" key="5">
    <source>
        <dbReference type="EMBL" id="MEV8468202.1"/>
    </source>
</evidence>
<feature type="active site" description="Proton acceptor" evidence="4">
    <location>
        <position position="75"/>
    </location>
</feature>
<evidence type="ECO:0000256" key="2">
    <source>
        <dbReference type="ARBA" id="ARBA00022801"/>
    </source>
</evidence>
<dbReference type="CDD" id="cd00555">
    <property type="entry name" value="Maf"/>
    <property type="match status" value="1"/>
</dbReference>
<sequence length="198" mass="21822">MQKFVLASGSATRQAMLTAAGLDFEVEKPRLDEDAIRASMEAEGAPPRDIADLLAEMKARKISDKRPGALVLGCDQVLDFDGRALGKPADREAAAEQLLQLRGKTHRLLSAAVLVRDNQPIWRHVGMVRLTMREFSDAYLAGYLDRNWPGLGDSVGGYKLEEEGVRLFSRIQGDYFNVLGLPLLELLNTLTLRGDIEG</sequence>
<comment type="catalytic activity">
    <reaction evidence="4">
        <text>a 2'-deoxyribonucleoside 5'-triphosphate + H2O = a 2'-deoxyribonucleoside 5'-phosphate + diphosphate + H(+)</text>
        <dbReference type="Rhea" id="RHEA:44644"/>
        <dbReference type="ChEBI" id="CHEBI:15377"/>
        <dbReference type="ChEBI" id="CHEBI:15378"/>
        <dbReference type="ChEBI" id="CHEBI:33019"/>
        <dbReference type="ChEBI" id="CHEBI:61560"/>
        <dbReference type="ChEBI" id="CHEBI:65317"/>
        <dbReference type="EC" id="3.6.1.9"/>
    </reaction>
</comment>
<reference evidence="5 6" key="1">
    <citation type="submission" date="2024-07" db="EMBL/GenBank/DDBJ databases">
        <authorList>
            <person name="Kang M."/>
        </authorList>
    </citation>
    <scope>NUCLEOTIDE SEQUENCE [LARGE SCALE GENOMIC DNA]</scope>
    <source>
        <strain evidence="5 6">DFM31</strain>
    </source>
</reference>
<keyword evidence="6" id="KW-1185">Reference proteome</keyword>
<organism evidence="5 6">
    <name type="scientific">Meridianimarinicoccus marinus</name>
    <dbReference type="NCBI Taxonomy" id="3231483"/>
    <lineage>
        <taxon>Bacteria</taxon>
        <taxon>Pseudomonadati</taxon>
        <taxon>Pseudomonadota</taxon>
        <taxon>Alphaproteobacteria</taxon>
        <taxon>Rhodobacterales</taxon>
        <taxon>Paracoccaceae</taxon>
        <taxon>Meridianimarinicoccus</taxon>
    </lineage>
</organism>
<evidence type="ECO:0000256" key="3">
    <source>
        <dbReference type="ARBA" id="ARBA00023080"/>
    </source>
</evidence>
<dbReference type="InterPro" id="IPR003697">
    <property type="entry name" value="Maf-like"/>
</dbReference>
<dbReference type="EMBL" id="JBFBVU010000024">
    <property type="protein sequence ID" value="MEV8468202.1"/>
    <property type="molecule type" value="Genomic_DNA"/>
</dbReference>
<comment type="cofactor">
    <cofactor evidence="1 4">
        <name>a divalent metal cation</name>
        <dbReference type="ChEBI" id="CHEBI:60240"/>
    </cofactor>
</comment>
<keyword evidence="4" id="KW-0963">Cytoplasm</keyword>